<dbReference type="EMBL" id="CP107525">
    <property type="protein sequence ID" value="UZW64732.1"/>
    <property type="molecule type" value="Genomic_DNA"/>
</dbReference>
<dbReference type="RefSeq" id="WP_225249088.1">
    <property type="nucleotide sequence ID" value="NZ_CP034544.1"/>
</dbReference>
<reference evidence="1" key="2">
    <citation type="submission" date="2022-11" db="EMBL/GenBank/DDBJ databases">
        <title>complete genomes of mycoplasma synoviae ZX313 strain and SD2 strain.</title>
        <authorList>
            <person name="Zhong Q."/>
        </authorList>
    </citation>
    <scope>NUCLEOTIDE SEQUENCE</scope>
    <source>
        <strain evidence="1">SD2</strain>
    </source>
</reference>
<accession>A0AAX3F088</accession>
<protein>
    <submittedName>
        <fullName evidence="1">Uncharacterized protein</fullName>
    </submittedName>
</protein>
<evidence type="ECO:0000313" key="1">
    <source>
        <dbReference type="EMBL" id="UZW64732.1"/>
    </source>
</evidence>
<proteinExistence type="predicted"/>
<gene>
    <name evidence="1" type="ORF">OIE46_01520</name>
</gene>
<sequence>MFFQNYALYPHLSVYSNITFPLKNDNNWKEKTYMKKVKAQMEIDILYLEDLNVKKEELDQLKDSFFRWKFIKNELEYQNSFLYAKLSKELEKSTFRIQTRIS</sequence>
<reference evidence="1" key="1">
    <citation type="submission" date="2022-10" db="EMBL/GenBank/DDBJ databases">
        <authorList>
            <person name="Wei X."/>
        </authorList>
    </citation>
    <scope>NUCLEOTIDE SEQUENCE</scope>
    <source>
        <strain evidence="1">SD2</strain>
    </source>
</reference>
<organism evidence="1 2">
    <name type="scientific">Mycoplasmopsis synoviae</name>
    <name type="common">Mycoplasma synoviae</name>
    <dbReference type="NCBI Taxonomy" id="2109"/>
    <lineage>
        <taxon>Bacteria</taxon>
        <taxon>Bacillati</taxon>
        <taxon>Mycoplasmatota</taxon>
        <taxon>Mycoplasmoidales</taxon>
        <taxon>Metamycoplasmataceae</taxon>
        <taxon>Mycoplasmopsis</taxon>
    </lineage>
</organism>
<name>A0AAX3F088_MYCSY</name>
<dbReference type="AlphaFoldDB" id="A0AAX3F088"/>
<evidence type="ECO:0000313" key="2">
    <source>
        <dbReference type="Proteomes" id="UP001164481"/>
    </source>
</evidence>
<dbReference type="Proteomes" id="UP001164481">
    <property type="component" value="Chromosome"/>
</dbReference>